<evidence type="ECO:0000313" key="2">
    <source>
        <dbReference type="Proteomes" id="UP001147747"/>
    </source>
</evidence>
<dbReference type="OrthoDB" id="3800738at2759"/>
<evidence type="ECO:0008006" key="3">
    <source>
        <dbReference type="Google" id="ProtNLM"/>
    </source>
</evidence>
<dbReference type="AlphaFoldDB" id="A0A9W9VZ55"/>
<dbReference type="EMBL" id="JAPZBU010000008">
    <property type="protein sequence ID" value="KAJ5392083.1"/>
    <property type="molecule type" value="Genomic_DNA"/>
</dbReference>
<keyword evidence="2" id="KW-1185">Reference proteome</keyword>
<gene>
    <name evidence="1" type="ORF">N7509_007573</name>
</gene>
<reference evidence="1" key="2">
    <citation type="journal article" date="2023" name="IMA Fungus">
        <title>Comparative genomic study of the Penicillium genus elucidates a diverse pangenome and 15 lateral gene transfer events.</title>
        <authorList>
            <person name="Petersen C."/>
            <person name="Sorensen T."/>
            <person name="Nielsen M.R."/>
            <person name="Sondergaard T.E."/>
            <person name="Sorensen J.L."/>
            <person name="Fitzpatrick D.A."/>
            <person name="Frisvad J.C."/>
            <person name="Nielsen K.L."/>
        </authorList>
    </citation>
    <scope>NUCLEOTIDE SEQUENCE</scope>
    <source>
        <strain evidence="1">IBT 29677</strain>
    </source>
</reference>
<dbReference type="Proteomes" id="UP001147747">
    <property type="component" value="Unassembled WGS sequence"/>
</dbReference>
<accession>A0A9W9VZ55</accession>
<evidence type="ECO:0000313" key="1">
    <source>
        <dbReference type="EMBL" id="KAJ5392083.1"/>
    </source>
</evidence>
<name>A0A9W9VZ55_9EURO</name>
<reference evidence="1" key="1">
    <citation type="submission" date="2022-12" db="EMBL/GenBank/DDBJ databases">
        <authorList>
            <person name="Petersen C."/>
        </authorList>
    </citation>
    <scope>NUCLEOTIDE SEQUENCE</scope>
    <source>
        <strain evidence="1">IBT 29677</strain>
    </source>
</reference>
<sequence length="257" mass="28938">MHSAKMTAQSRALAVPEVLTLVLHELDMHTLLVSAQRVSRIPKDNNLAPVFNPLLATNFPTLIPKNDRTINQPARFVDLTVLDIALHETIQSRYLRPEASWRHMLTQQPPAFTLASITRSVNAEGVSLKRSRGPRQDEGLRMGTLFQWVLSLPGHLFPIGVTIFFGGPSPVNTNMPFFNSGGFWAELYKDIVAKHDVILSADMGSISDISYENISYDEYEGYQPEISEDAETRDFLYDAFQRADLFASDLSFENYES</sequence>
<dbReference type="RefSeq" id="XP_056487761.1">
    <property type="nucleotide sequence ID" value="XM_056632210.1"/>
</dbReference>
<proteinExistence type="predicted"/>
<comment type="caution">
    <text evidence="1">The sequence shown here is derived from an EMBL/GenBank/DDBJ whole genome shotgun (WGS) entry which is preliminary data.</text>
</comment>
<protein>
    <recommendedName>
        <fullName evidence="3">F-box domain-containing protein</fullName>
    </recommendedName>
</protein>
<organism evidence="1 2">
    <name type="scientific">Penicillium cosmopolitanum</name>
    <dbReference type="NCBI Taxonomy" id="1131564"/>
    <lineage>
        <taxon>Eukaryota</taxon>
        <taxon>Fungi</taxon>
        <taxon>Dikarya</taxon>
        <taxon>Ascomycota</taxon>
        <taxon>Pezizomycotina</taxon>
        <taxon>Eurotiomycetes</taxon>
        <taxon>Eurotiomycetidae</taxon>
        <taxon>Eurotiales</taxon>
        <taxon>Aspergillaceae</taxon>
        <taxon>Penicillium</taxon>
    </lineage>
</organism>
<dbReference type="GeneID" id="81371190"/>